<proteinExistence type="predicted"/>
<keyword evidence="1" id="KW-0812">Transmembrane</keyword>
<dbReference type="Proteomes" id="UP000838749">
    <property type="component" value="Unassembled WGS sequence"/>
</dbReference>
<dbReference type="SUPFAM" id="SSF103473">
    <property type="entry name" value="MFS general substrate transporter"/>
    <property type="match status" value="1"/>
</dbReference>
<dbReference type="EMBL" id="CAKMAB010000013">
    <property type="protein sequence ID" value="CAH1056637.1"/>
    <property type="molecule type" value="Genomic_DNA"/>
</dbReference>
<keyword evidence="1" id="KW-1133">Transmembrane helix</keyword>
<sequence>MTLNTAGLNALPKQLGTHGTAVNNTVRQIAGAIGTAVVITIYTLQASGHAATVMQSNASTTPEILKSLASILGASDAYYFMMILSIAAFVITLFMPTKNKITIEKKANLVSKE</sequence>
<dbReference type="RefSeq" id="WP_234534769.1">
    <property type="nucleotide sequence ID" value="NZ_CAKMAB010000013.1"/>
</dbReference>
<gene>
    <name evidence="2" type="ORF">PAECIP111894_02790</name>
</gene>
<organism evidence="2 3">
    <name type="scientific">Paenibacillus pseudetheri</name>
    <dbReference type="NCBI Taxonomy" id="2897682"/>
    <lineage>
        <taxon>Bacteria</taxon>
        <taxon>Bacillati</taxon>
        <taxon>Bacillota</taxon>
        <taxon>Bacilli</taxon>
        <taxon>Bacillales</taxon>
        <taxon>Paenibacillaceae</taxon>
        <taxon>Paenibacillus</taxon>
    </lineage>
</organism>
<comment type="caution">
    <text evidence="2">The sequence shown here is derived from an EMBL/GenBank/DDBJ whole genome shotgun (WGS) entry which is preliminary data.</text>
</comment>
<evidence type="ECO:0000256" key="1">
    <source>
        <dbReference type="SAM" id="Phobius"/>
    </source>
</evidence>
<keyword evidence="1" id="KW-0472">Membrane</keyword>
<dbReference type="InterPro" id="IPR036259">
    <property type="entry name" value="MFS_trans_sf"/>
</dbReference>
<protein>
    <submittedName>
        <fullName evidence="2">Uncharacterized protein</fullName>
    </submittedName>
</protein>
<evidence type="ECO:0000313" key="3">
    <source>
        <dbReference type="Proteomes" id="UP000838749"/>
    </source>
</evidence>
<accession>A0ABN8FGQ6</accession>
<keyword evidence="3" id="KW-1185">Reference proteome</keyword>
<evidence type="ECO:0000313" key="2">
    <source>
        <dbReference type="EMBL" id="CAH1056637.1"/>
    </source>
</evidence>
<reference evidence="2" key="1">
    <citation type="submission" date="2021-12" db="EMBL/GenBank/DDBJ databases">
        <authorList>
            <person name="Criscuolo A."/>
        </authorList>
    </citation>
    <scope>NUCLEOTIDE SEQUENCE</scope>
    <source>
        <strain evidence="2">CIP111894</strain>
    </source>
</reference>
<name>A0ABN8FGQ6_9BACL</name>
<feature type="transmembrane region" description="Helical" evidence="1">
    <location>
        <begin position="77"/>
        <end position="96"/>
    </location>
</feature>